<dbReference type="AlphaFoldDB" id="A0A2N3YJE1"/>
<protein>
    <submittedName>
        <fullName evidence="3">Phosphatidate phosphatase APP1</fullName>
    </submittedName>
</protein>
<gene>
    <name evidence="3" type="ORF">ATL31_1793</name>
</gene>
<comment type="caution">
    <text evidence="3">The sequence shown here is derived from an EMBL/GenBank/DDBJ whole genome shotgun (WGS) entry which is preliminary data.</text>
</comment>
<dbReference type="InterPro" id="IPR052935">
    <property type="entry name" value="Mg2+_PAP"/>
</dbReference>
<dbReference type="RefSeq" id="WP_101395450.1">
    <property type="nucleotide sequence ID" value="NZ_PJNE01000001.1"/>
</dbReference>
<name>A0A2N3YJE1_9MICO</name>
<dbReference type="Gene3D" id="3.40.50.1000">
    <property type="entry name" value="HAD superfamily/HAD-like"/>
    <property type="match status" value="1"/>
</dbReference>
<dbReference type="PANTHER" id="PTHR28208:SF3">
    <property type="entry name" value="PHOSPHATIDATE PHOSPHATASE APP1"/>
    <property type="match status" value="1"/>
</dbReference>
<dbReference type="Proteomes" id="UP000233781">
    <property type="component" value="Unassembled WGS sequence"/>
</dbReference>
<sequence length="387" mass="42823">MARPHAAALLEDAYTQRKASLLESRGWVTRIVPSTGYGSVTQLRIFARVIMTRGLPEADADETAEQSYAARLRSVELETRGWRAFFAAPVADEPVTVRVNERIVTTRTDRGGYVDLTVRGHGLTPGEHLVYLDSPRAQPIEAPVLVVGSQVTHGIISDIDDTVLSTSLPRPMIAAWNTFVRSEGARRPVPGMATMYRELLAARPEAPVVYLSTGAWNTGPQLSRFLRRNGYPTGPMLLTDWGPTNTGWFRSGQEHKRAQLHRLARDLPNVRWLLVGDDGQHDPSIYTEFASKRPDRVRGIALRELTAGEQVLSHAIPVATDDVAPAPEDRLEVPVVRGPDGYALSRRVRGLWEDDERPRTLGEYASAVVTGGLDDPPPYTVEDLDER</sequence>
<dbReference type="EMBL" id="PJNE01000001">
    <property type="protein sequence ID" value="PKW26964.1"/>
    <property type="molecule type" value="Genomic_DNA"/>
</dbReference>
<feature type="region of interest" description="Disordered" evidence="1">
    <location>
        <begin position="367"/>
        <end position="387"/>
    </location>
</feature>
<proteinExistence type="predicted"/>
<organism evidence="3 4">
    <name type="scientific">Phycicoccus duodecadis</name>
    <dbReference type="NCBI Taxonomy" id="173053"/>
    <lineage>
        <taxon>Bacteria</taxon>
        <taxon>Bacillati</taxon>
        <taxon>Actinomycetota</taxon>
        <taxon>Actinomycetes</taxon>
        <taxon>Micrococcales</taxon>
        <taxon>Intrasporangiaceae</taxon>
        <taxon>Phycicoccus</taxon>
    </lineage>
</organism>
<dbReference type="Pfam" id="PF09949">
    <property type="entry name" value="APP1_cat"/>
    <property type="match status" value="1"/>
</dbReference>
<reference evidence="3 4" key="1">
    <citation type="submission" date="2017-12" db="EMBL/GenBank/DDBJ databases">
        <title>Sequencing the genomes of 1000 Actinobacteria strains.</title>
        <authorList>
            <person name="Klenk H.-P."/>
        </authorList>
    </citation>
    <scope>NUCLEOTIDE SEQUENCE [LARGE SCALE GENOMIC DNA]</scope>
    <source>
        <strain evidence="3 4">DSM 12806</strain>
    </source>
</reference>
<accession>A0A2N3YJE1</accession>
<evidence type="ECO:0000313" key="4">
    <source>
        <dbReference type="Proteomes" id="UP000233781"/>
    </source>
</evidence>
<dbReference type="GO" id="GO:0008195">
    <property type="term" value="F:phosphatidate phosphatase activity"/>
    <property type="evidence" value="ECO:0007669"/>
    <property type="project" value="InterPro"/>
</dbReference>
<keyword evidence="4" id="KW-1185">Reference proteome</keyword>
<feature type="domain" description="Phosphatidate phosphatase APP1 catalytic" evidence="2">
    <location>
        <begin position="154"/>
        <end position="304"/>
    </location>
</feature>
<evidence type="ECO:0000259" key="2">
    <source>
        <dbReference type="Pfam" id="PF09949"/>
    </source>
</evidence>
<evidence type="ECO:0000313" key="3">
    <source>
        <dbReference type="EMBL" id="PKW26964.1"/>
    </source>
</evidence>
<dbReference type="InterPro" id="IPR019236">
    <property type="entry name" value="APP1_cat"/>
</dbReference>
<dbReference type="InterPro" id="IPR023214">
    <property type="entry name" value="HAD_sf"/>
</dbReference>
<dbReference type="OrthoDB" id="9789875at2"/>
<dbReference type="PANTHER" id="PTHR28208">
    <property type="entry name" value="PHOSPHATIDATE PHOSPHATASE APP1"/>
    <property type="match status" value="1"/>
</dbReference>
<evidence type="ECO:0000256" key="1">
    <source>
        <dbReference type="SAM" id="MobiDB-lite"/>
    </source>
</evidence>